<comment type="similarity">
    <text evidence="2">Belongs to the TFIIF beta subunit family.</text>
</comment>
<dbReference type="GO" id="GO:0006367">
    <property type="term" value="P:transcription initiation at RNA polymerase II promoter"/>
    <property type="evidence" value="ECO:0007669"/>
    <property type="project" value="InterPro"/>
</dbReference>
<sequence length="247" mass="26446">MVDGAMPRRYTLQPAAGDAPDMSVLSSEAETAAANGSSGGAPAADGDALRLVKPRLDGIVSQKYDAVPAQTSTRAGQGGAAADEAYRALTRKRTLASLQKGRSVAVITDPKAATKLYQQQHHRTALYVKHTQASIGSGGGFGWPWADKEEYEARSARELKGPALNRRVRMERPELEQALFALFERQPHWAFMALQKETDQPGGWLREVLSEVALQVKRGPHKDLWELQKQYKVAGGGGGGNGGGGAV</sequence>
<evidence type="ECO:0000256" key="3">
    <source>
        <dbReference type="ARBA" id="ARBA00023015"/>
    </source>
</evidence>
<evidence type="ECO:0000313" key="9">
    <source>
        <dbReference type="EMBL" id="KIZ00177.1"/>
    </source>
</evidence>
<evidence type="ECO:0000256" key="1">
    <source>
        <dbReference type="ARBA" id="ARBA00004123"/>
    </source>
</evidence>
<dbReference type="Proteomes" id="UP000054498">
    <property type="component" value="Unassembled WGS sequence"/>
</dbReference>
<evidence type="ECO:0000259" key="8">
    <source>
        <dbReference type="Pfam" id="PF02270"/>
    </source>
</evidence>
<keyword evidence="10" id="KW-1185">Reference proteome</keyword>
<evidence type="ECO:0000256" key="6">
    <source>
        <dbReference type="ARBA" id="ARBA00023242"/>
    </source>
</evidence>
<feature type="region of interest" description="Disordered" evidence="7">
    <location>
        <begin position="1"/>
        <end position="21"/>
    </location>
</feature>
<dbReference type="GO" id="GO:0003743">
    <property type="term" value="F:translation initiation factor activity"/>
    <property type="evidence" value="ECO:0007669"/>
    <property type="project" value="UniProtKB-KW"/>
</dbReference>
<evidence type="ECO:0000256" key="2">
    <source>
        <dbReference type="ARBA" id="ARBA00009543"/>
    </source>
</evidence>
<keyword evidence="6" id="KW-0539">Nucleus</keyword>
<dbReference type="AlphaFoldDB" id="A0A0D2MHP5"/>
<evidence type="ECO:0000256" key="7">
    <source>
        <dbReference type="SAM" id="MobiDB-lite"/>
    </source>
</evidence>
<keyword evidence="9" id="KW-0648">Protein biosynthesis</keyword>
<feature type="domain" description="TFIIF beta subunit HTH" evidence="8">
    <location>
        <begin position="168"/>
        <end position="232"/>
    </location>
</feature>
<dbReference type="InterPro" id="IPR036388">
    <property type="entry name" value="WH-like_DNA-bd_sf"/>
</dbReference>
<name>A0A0D2MHP5_9CHLO</name>
<dbReference type="GO" id="GO:0003677">
    <property type="term" value="F:DNA binding"/>
    <property type="evidence" value="ECO:0007669"/>
    <property type="project" value="UniProtKB-KW"/>
</dbReference>
<keyword evidence="5" id="KW-0804">Transcription</keyword>
<dbReference type="InterPro" id="IPR003196">
    <property type="entry name" value="TFIIF_beta"/>
</dbReference>
<gene>
    <name evidence="9" type="ORF">MNEG_7782</name>
</gene>
<dbReference type="OrthoDB" id="26094at2759"/>
<dbReference type="KEGG" id="mng:MNEG_7782"/>
<comment type="subcellular location">
    <subcellularLocation>
        <location evidence="1">Nucleus</location>
    </subcellularLocation>
</comment>
<keyword evidence="9" id="KW-0396">Initiation factor</keyword>
<proteinExistence type="inferred from homology"/>
<dbReference type="PANTHER" id="PTHR10445:SF0">
    <property type="entry name" value="GENERAL TRANSCRIPTION FACTOR IIF SUBUNIT 2"/>
    <property type="match status" value="1"/>
</dbReference>
<dbReference type="STRING" id="145388.A0A0D2MHP5"/>
<dbReference type="GO" id="GO:0005674">
    <property type="term" value="C:transcription factor TFIIF complex"/>
    <property type="evidence" value="ECO:0007669"/>
    <property type="project" value="InterPro"/>
</dbReference>
<dbReference type="Pfam" id="PF02270">
    <property type="entry name" value="TFIIF_beta"/>
    <property type="match status" value="1"/>
</dbReference>
<evidence type="ECO:0000256" key="5">
    <source>
        <dbReference type="ARBA" id="ARBA00023163"/>
    </source>
</evidence>
<reference evidence="9 10" key="1">
    <citation type="journal article" date="2013" name="BMC Genomics">
        <title>Reconstruction of the lipid metabolism for the microalga Monoraphidium neglectum from its genome sequence reveals characteristics suitable for biofuel production.</title>
        <authorList>
            <person name="Bogen C."/>
            <person name="Al-Dilaimi A."/>
            <person name="Albersmeier A."/>
            <person name="Wichmann J."/>
            <person name="Grundmann M."/>
            <person name="Rupp O."/>
            <person name="Lauersen K.J."/>
            <person name="Blifernez-Klassen O."/>
            <person name="Kalinowski J."/>
            <person name="Goesmann A."/>
            <person name="Mussgnug J.H."/>
            <person name="Kruse O."/>
        </authorList>
    </citation>
    <scope>NUCLEOTIDE SEQUENCE [LARGE SCALE GENOMIC DNA]</scope>
    <source>
        <strain evidence="9 10">SAG 48.87</strain>
    </source>
</reference>
<dbReference type="GeneID" id="25740658"/>
<evidence type="ECO:0000256" key="4">
    <source>
        <dbReference type="ARBA" id="ARBA00023125"/>
    </source>
</evidence>
<keyword evidence="3" id="KW-0805">Transcription regulation</keyword>
<dbReference type="RefSeq" id="XP_013899196.1">
    <property type="nucleotide sequence ID" value="XM_014043742.1"/>
</dbReference>
<dbReference type="EMBL" id="KK101632">
    <property type="protein sequence ID" value="KIZ00177.1"/>
    <property type="molecule type" value="Genomic_DNA"/>
</dbReference>
<dbReference type="InterPro" id="IPR036390">
    <property type="entry name" value="WH_DNA-bd_sf"/>
</dbReference>
<dbReference type="InterPro" id="IPR040450">
    <property type="entry name" value="TFIIF_beta_HTH"/>
</dbReference>
<dbReference type="Gene3D" id="1.10.10.10">
    <property type="entry name" value="Winged helix-like DNA-binding domain superfamily/Winged helix DNA-binding domain"/>
    <property type="match status" value="1"/>
</dbReference>
<dbReference type="FunFam" id="1.10.10.10:FF:000035">
    <property type="entry name" value="General transcription factor IIF subunit 2"/>
    <property type="match status" value="1"/>
</dbReference>
<organism evidence="9 10">
    <name type="scientific">Monoraphidium neglectum</name>
    <dbReference type="NCBI Taxonomy" id="145388"/>
    <lineage>
        <taxon>Eukaryota</taxon>
        <taxon>Viridiplantae</taxon>
        <taxon>Chlorophyta</taxon>
        <taxon>core chlorophytes</taxon>
        <taxon>Chlorophyceae</taxon>
        <taxon>CS clade</taxon>
        <taxon>Sphaeropleales</taxon>
        <taxon>Selenastraceae</taxon>
        <taxon>Monoraphidium</taxon>
    </lineage>
</organism>
<protein>
    <submittedName>
        <fullName evidence="9">Transcription initiation factor TFIIF beta subunit</fullName>
    </submittedName>
</protein>
<dbReference type="SUPFAM" id="SSF46785">
    <property type="entry name" value="Winged helix' DNA-binding domain"/>
    <property type="match status" value="1"/>
</dbReference>
<dbReference type="PANTHER" id="PTHR10445">
    <property type="entry name" value="GENERAL TRANSCRIPTION FACTOR IIF SUBUNIT 2"/>
    <property type="match status" value="1"/>
</dbReference>
<accession>A0A0D2MHP5</accession>
<keyword evidence="4" id="KW-0238">DNA-binding</keyword>
<evidence type="ECO:0000313" key="10">
    <source>
        <dbReference type="Proteomes" id="UP000054498"/>
    </source>
</evidence>